<keyword evidence="2" id="KW-1185">Reference proteome</keyword>
<gene>
    <name evidence="1" type="ORF">SAMN05216178_2188</name>
</gene>
<name>A0A1H4M1S3_9PSED</name>
<dbReference type="Pfam" id="PF14022">
    <property type="entry name" value="DUF4238"/>
    <property type="match status" value="1"/>
</dbReference>
<dbReference type="EMBL" id="FNTJ01000001">
    <property type="protein sequence ID" value="SEB76979.1"/>
    <property type="molecule type" value="Genomic_DNA"/>
</dbReference>
<dbReference type="RefSeq" id="WP_092313190.1">
    <property type="nucleotide sequence ID" value="NZ_FNTJ01000001.1"/>
</dbReference>
<evidence type="ECO:0000313" key="2">
    <source>
        <dbReference type="Proteomes" id="UP000198982"/>
    </source>
</evidence>
<reference evidence="2" key="1">
    <citation type="submission" date="2016-10" db="EMBL/GenBank/DDBJ databases">
        <authorList>
            <person name="Varghese N."/>
            <person name="Submissions S."/>
        </authorList>
    </citation>
    <scope>NUCLEOTIDE SEQUENCE [LARGE SCALE GENOMIC DNA]</scope>
    <source>
        <strain evidence="2">DSM 9751</strain>
    </source>
</reference>
<dbReference type="InterPro" id="IPR025332">
    <property type="entry name" value="DUF4238"/>
</dbReference>
<dbReference type="AlphaFoldDB" id="A0A1H4M1S3"/>
<evidence type="ECO:0000313" key="1">
    <source>
        <dbReference type="EMBL" id="SEB76979.1"/>
    </source>
</evidence>
<protein>
    <recommendedName>
        <fullName evidence="3">DUF4238 domain-containing protein</fullName>
    </recommendedName>
</protein>
<organism evidence="1 2">
    <name type="scientific">Pseudomonas saponiphila</name>
    <dbReference type="NCBI Taxonomy" id="556534"/>
    <lineage>
        <taxon>Bacteria</taxon>
        <taxon>Pseudomonadati</taxon>
        <taxon>Pseudomonadota</taxon>
        <taxon>Gammaproteobacteria</taxon>
        <taxon>Pseudomonadales</taxon>
        <taxon>Pseudomonadaceae</taxon>
        <taxon>Pseudomonas</taxon>
    </lineage>
</organism>
<accession>A0A1H4M1S3</accession>
<proteinExistence type="predicted"/>
<sequence length="339" mass="39834">MSQPHNDNHYVPQLYLKQWAIEGKVLAYRLLVQNPNVPQWKKYTPKGIAYYRHLYVYTYAKGETDEFERWLDSEFESPAKVAIERATTGQRLTPRDWELLIRYLAAQDVRTPARLREFLVYQQEHLPSQLDEVLPRTLKQLETQASLGLDIQVPTQQQLDSAPVKVTFEPHSDRPGGTIQAKTLIGRKLWVDATRYVLQNVMPELMKHKWTIFTAPGDFEWSTSDDPVIRLDTLSKPYNFKGKWGGESGFILLPLSPKHLLFTSFGQRMPPRGKKVSIEFAMQIEKIIVEHAYRYVFSTKKYDMRTRRPRIECAESFKEEEAIWKNWHRDQSHAERQLL</sequence>
<evidence type="ECO:0008006" key="3">
    <source>
        <dbReference type="Google" id="ProtNLM"/>
    </source>
</evidence>
<dbReference type="Proteomes" id="UP000198982">
    <property type="component" value="Unassembled WGS sequence"/>
</dbReference>